<reference evidence="1 2" key="1">
    <citation type="journal article" date="2018" name="Mol. Biol. Evol.">
        <title>Broad Genomic Sampling Reveals a Smut Pathogenic Ancestry of the Fungal Clade Ustilaginomycotina.</title>
        <authorList>
            <person name="Kijpornyongpan T."/>
            <person name="Mondo S.J."/>
            <person name="Barry K."/>
            <person name="Sandor L."/>
            <person name="Lee J."/>
            <person name="Lipzen A."/>
            <person name="Pangilinan J."/>
            <person name="LaButti K."/>
            <person name="Hainaut M."/>
            <person name="Henrissat B."/>
            <person name="Grigoriev I.V."/>
            <person name="Spatafora J.W."/>
            <person name="Aime M.C."/>
        </authorList>
    </citation>
    <scope>NUCLEOTIDE SEQUENCE [LARGE SCALE GENOMIC DNA]</scope>
    <source>
        <strain evidence="1 2">SA 807</strain>
    </source>
</reference>
<accession>A0ACD0NQ81</accession>
<evidence type="ECO:0000313" key="1">
    <source>
        <dbReference type="EMBL" id="PWN47945.1"/>
    </source>
</evidence>
<proteinExistence type="predicted"/>
<sequence length="237" mass="26189">MAPPASSETDRYYVDNSNASELKLTCDEAVERILTRETIVEADSDSKPTSTSSPSPSIFPPFKASHFHTDLRLVLGFTASAVMIGVCVWSYFVEKDWEKNKKPCGIAVVIYVVLSAIQTLDSYMQGSKIFEGKRKTVSKRIETERLSISSPSLPKAVIKPPAGGTLAKGEKPTLIPPAYTLKIDYTRKSNNGKSLLGKKKTSITLGHMGEWFTEEGEFIESIFEQRLISNLEKAFGQ</sequence>
<organism evidence="1 2">
    <name type="scientific">Violaceomyces palustris</name>
    <dbReference type="NCBI Taxonomy" id="1673888"/>
    <lineage>
        <taxon>Eukaryota</taxon>
        <taxon>Fungi</taxon>
        <taxon>Dikarya</taxon>
        <taxon>Basidiomycota</taxon>
        <taxon>Ustilaginomycotina</taxon>
        <taxon>Ustilaginomycetes</taxon>
        <taxon>Violaceomycetales</taxon>
        <taxon>Violaceomycetaceae</taxon>
        <taxon>Violaceomyces</taxon>
    </lineage>
</organism>
<keyword evidence="2" id="KW-1185">Reference proteome</keyword>
<dbReference type="EMBL" id="KZ820300">
    <property type="protein sequence ID" value="PWN47945.1"/>
    <property type="molecule type" value="Genomic_DNA"/>
</dbReference>
<gene>
    <name evidence="1" type="ORF">IE53DRAFT_389892</name>
</gene>
<dbReference type="Proteomes" id="UP000245626">
    <property type="component" value="Unassembled WGS sequence"/>
</dbReference>
<protein>
    <submittedName>
        <fullName evidence="1">Uncharacterized protein</fullName>
    </submittedName>
</protein>
<evidence type="ECO:0000313" key="2">
    <source>
        <dbReference type="Proteomes" id="UP000245626"/>
    </source>
</evidence>
<name>A0ACD0NQ81_9BASI</name>